<dbReference type="GO" id="GO:0005886">
    <property type="term" value="C:plasma membrane"/>
    <property type="evidence" value="ECO:0007669"/>
    <property type="project" value="InterPro"/>
</dbReference>
<feature type="transmembrane region" description="Helical" evidence="7">
    <location>
        <begin position="998"/>
        <end position="1023"/>
    </location>
</feature>
<feature type="transmembrane region" description="Helical" evidence="7">
    <location>
        <begin position="342"/>
        <end position="360"/>
    </location>
</feature>
<sequence>MQYQTYVSRISAKKTVVHSIRKKNRNVEPVSPQPSFDRLSVTFAGEDNNAKSPSKPQDTRFHVEPIPEQDVNENELPENEEDDDEYSASVSAIMSRSASVRKSGRKRRPSSPFSPDADQNGGIRRRSSVFTTSSAESPVSNVEENTAQEMIFHKMKIHKEVLSQIKYQPWPMRKKIRLVQTAKAYIRRHEGALQERLAQKKSTKDILEHFNIILINQWHKAKRELANLSNTMIPWEKRIKEIESHFGSVVASYFTFLRWLFWVNLVSAFALVIFVAVPEMLFANKKNSGERKELLDDEKSTSTNFATLWSFQGVLKYSPFFYGYYMSEEDNGEKRFWYRHPTAYFVTGLAVYIYSFVAILRKMAENSRQSKLSEKEDECIFSWKIFTAWDYMIGNAETAHNRTASIILGFKEVLLEEAEKNREDGRNWKMMALRSLAHFVVICLIVTSAYVVVQVVERSMEPGADKSWLRQSEQALVFTVIGSVYPMFFDAISFIERYHPRKALRMQLARIMVLNLLNLYSFILATFSQMHKMSERSLELKPKNTTLRSTILNTLTTTELPLGKSTEGGPTPECFQVPVDCSPTSSISPLGLATLLVANISLSANPSNDEITREAFHTLENSSWTQAYNLSTEVPFSEGNATGSSDDFSWADVDNREFWDTVGINTTEDQNVTGVNITAALFNYPLNRFNSTSVVEIDHPEANFSSPIPTDFRIETYSTEPSSSDPTTRVSESTEEGTTITLETSSRDALNGANRLECFQIRCKTPGIDESGDRYTTMTLNGMLSTSGGFTLAEPDAPEADMSTYTKTMSLKTRKELRGLCWETMFGQELVKLTVMDLLATVSSILMMDFFRALFVRVMNHCWCWDLEKRVPGYGDFKIAENILHLVNNQGQVWMGMFFSPLLPLINIVKLIVILYLRSWAVMTCNIPHEVVFKASRSNNFYLALLLTMLFLCVLPVSYAIVWMRPSWHCGPFSNYRHIHYLFTGTLKKIIPKAMHKVLDYIASPGIVIPLLMLLVLIIYYLISLTNALREANNDLK</sequence>
<dbReference type="Proteomes" id="UP000466442">
    <property type="component" value="Linkage Group LG12"/>
</dbReference>
<evidence type="ECO:0000256" key="2">
    <source>
        <dbReference type="ARBA" id="ARBA00006510"/>
    </source>
</evidence>
<keyword evidence="5 7" id="KW-0472">Membrane</keyword>
<comment type="subcellular location">
    <subcellularLocation>
        <location evidence="1">Membrane</location>
        <topology evidence="1">Multi-pass membrane protein</topology>
    </subcellularLocation>
</comment>
<feature type="transmembrane region" description="Helical" evidence="7">
    <location>
        <begin position="436"/>
        <end position="456"/>
    </location>
</feature>
<feature type="domain" description="TMC" evidence="8">
    <location>
        <begin position="821"/>
        <end position="936"/>
    </location>
</feature>
<comment type="similarity">
    <text evidence="2">Belongs to the TMC family.</text>
</comment>
<dbReference type="Pfam" id="PF07810">
    <property type="entry name" value="TMC"/>
    <property type="match status" value="1"/>
</dbReference>
<evidence type="ECO:0000256" key="4">
    <source>
        <dbReference type="ARBA" id="ARBA00022989"/>
    </source>
</evidence>
<dbReference type="InterPro" id="IPR038900">
    <property type="entry name" value="TMC"/>
</dbReference>
<evidence type="ECO:0000313" key="9">
    <source>
        <dbReference type="EMBL" id="KAF6202238.1"/>
    </source>
</evidence>
<evidence type="ECO:0000256" key="7">
    <source>
        <dbReference type="SAM" id="Phobius"/>
    </source>
</evidence>
<feature type="transmembrane region" description="Helical" evidence="7">
    <location>
        <begin position="303"/>
        <end position="322"/>
    </location>
</feature>
<dbReference type="AlphaFoldDB" id="A0A8S9X1J3"/>
<dbReference type="EMBL" id="WIXP02000012">
    <property type="protein sequence ID" value="KAF6202238.1"/>
    <property type="molecule type" value="Genomic_DNA"/>
</dbReference>
<evidence type="ECO:0000313" key="10">
    <source>
        <dbReference type="Proteomes" id="UP000466442"/>
    </source>
</evidence>
<feature type="region of interest" description="Disordered" evidence="6">
    <location>
        <begin position="716"/>
        <end position="739"/>
    </location>
</feature>
<feature type="compositionally biased region" description="Polar residues" evidence="6">
    <location>
        <begin position="128"/>
        <end position="142"/>
    </location>
</feature>
<dbReference type="PANTHER" id="PTHR23302">
    <property type="entry name" value="TRANSMEMBRANE CHANNEL-RELATED"/>
    <property type="match status" value="1"/>
</dbReference>
<accession>A0A8S9X1J3</accession>
<evidence type="ECO:0000256" key="3">
    <source>
        <dbReference type="ARBA" id="ARBA00022692"/>
    </source>
</evidence>
<feature type="transmembrane region" description="Helical" evidence="7">
    <location>
        <begin position="941"/>
        <end position="962"/>
    </location>
</feature>
<organism evidence="9 10">
    <name type="scientific">Apolygus lucorum</name>
    <name type="common">Small green plant bug</name>
    <name type="synonym">Lygocoris lucorum</name>
    <dbReference type="NCBI Taxonomy" id="248454"/>
    <lineage>
        <taxon>Eukaryota</taxon>
        <taxon>Metazoa</taxon>
        <taxon>Ecdysozoa</taxon>
        <taxon>Arthropoda</taxon>
        <taxon>Hexapoda</taxon>
        <taxon>Insecta</taxon>
        <taxon>Pterygota</taxon>
        <taxon>Neoptera</taxon>
        <taxon>Paraneoptera</taxon>
        <taxon>Hemiptera</taxon>
        <taxon>Heteroptera</taxon>
        <taxon>Panheteroptera</taxon>
        <taxon>Cimicomorpha</taxon>
        <taxon>Miridae</taxon>
        <taxon>Mirini</taxon>
        <taxon>Apolygus</taxon>
    </lineage>
</organism>
<comment type="caution">
    <text evidence="9">The sequence shown here is derived from an EMBL/GenBank/DDBJ whole genome shotgun (WGS) entry which is preliminary data.</text>
</comment>
<feature type="transmembrane region" description="Helical" evidence="7">
    <location>
        <begin position="507"/>
        <end position="527"/>
    </location>
</feature>
<name>A0A8S9X1J3_APOLU</name>
<gene>
    <name evidence="9" type="ORF">GE061_004636</name>
</gene>
<keyword evidence="10" id="KW-1185">Reference proteome</keyword>
<feature type="transmembrane region" description="Helical" evidence="7">
    <location>
        <begin position="902"/>
        <end position="921"/>
    </location>
</feature>
<dbReference type="InterPro" id="IPR012496">
    <property type="entry name" value="TMC_dom"/>
</dbReference>
<feature type="transmembrane region" description="Helical" evidence="7">
    <location>
        <begin position="259"/>
        <end position="282"/>
    </location>
</feature>
<evidence type="ECO:0000256" key="5">
    <source>
        <dbReference type="ARBA" id="ARBA00023136"/>
    </source>
</evidence>
<dbReference type="PANTHER" id="PTHR23302:SF40">
    <property type="entry name" value="TRANSMEMBRANE CHANNEL-LIKE PROTEIN"/>
    <property type="match status" value="1"/>
</dbReference>
<evidence type="ECO:0000256" key="1">
    <source>
        <dbReference type="ARBA" id="ARBA00004141"/>
    </source>
</evidence>
<feature type="transmembrane region" description="Helical" evidence="7">
    <location>
        <begin position="476"/>
        <end position="495"/>
    </location>
</feature>
<dbReference type="OrthoDB" id="5831905at2759"/>
<keyword evidence="4 7" id="KW-1133">Transmembrane helix</keyword>
<evidence type="ECO:0000256" key="6">
    <source>
        <dbReference type="SAM" id="MobiDB-lite"/>
    </source>
</evidence>
<keyword evidence="3 7" id="KW-0812">Transmembrane</keyword>
<feature type="compositionally biased region" description="Polar residues" evidence="6">
    <location>
        <begin position="88"/>
        <end position="100"/>
    </location>
</feature>
<proteinExistence type="inferred from homology"/>
<reference evidence="9" key="1">
    <citation type="journal article" date="2021" name="Mol. Ecol. Resour.">
        <title>Apolygus lucorum genome provides insights into omnivorousness and mesophyll feeding.</title>
        <authorList>
            <person name="Liu Y."/>
            <person name="Liu H."/>
            <person name="Wang H."/>
            <person name="Huang T."/>
            <person name="Liu B."/>
            <person name="Yang B."/>
            <person name="Yin L."/>
            <person name="Li B."/>
            <person name="Zhang Y."/>
            <person name="Zhang S."/>
            <person name="Jiang F."/>
            <person name="Zhang X."/>
            <person name="Ren Y."/>
            <person name="Wang B."/>
            <person name="Wang S."/>
            <person name="Lu Y."/>
            <person name="Wu K."/>
            <person name="Fan W."/>
            <person name="Wang G."/>
        </authorList>
    </citation>
    <scope>NUCLEOTIDE SEQUENCE</scope>
    <source>
        <strain evidence="9">12Hb</strain>
    </source>
</reference>
<evidence type="ECO:0000259" key="8">
    <source>
        <dbReference type="Pfam" id="PF07810"/>
    </source>
</evidence>
<protein>
    <recommendedName>
        <fullName evidence="8">TMC domain-containing protein</fullName>
    </recommendedName>
</protein>
<dbReference type="GO" id="GO:0008381">
    <property type="term" value="F:mechanosensitive monoatomic ion channel activity"/>
    <property type="evidence" value="ECO:0007669"/>
    <property type="project" value="TreeGrafter"/>
</dbReference>
<feature type="region of interest" description="Disordered" evidence="6">
    <location>
        <begin position="23"/>
        <end position="142"/>
    </location>
</feature>
<feature type="compositionally biased region" description="Acidic residues" evidence="6">
    <location>
        <begin position="70"/>
        <end position="86"/>
    </location>
</feature>